<gene>
    <name evidence="2" type="ORF">HPT29_027795</name>
</gene>
<sequence length="88" mass="9962">MPSFFFDFHEGQDCIPDEDGLELDSLEAVEHEAIQTAVQLGRDWLPRKREVSLAVRDDQRRLVLSVSLELTVERLVPTRTAGSARSLP</sequence>
<keyword evidence="2" id="KW-0614">Plasmid</keyword>
<geneLocation type="plasmid" evidence="2 3">
    <name>pR24_2</name>
</geneLocation>
<dbReference type="RefSeq" id="WP_259061079.1">
    <property type="nucleotide sequence ID" value="NZ_CP102847.1"/>
</dbReference>
<keyword evidence="3" id="KW-1185">Reference proteome</keyword>
<organism evidence="2 3">
    <name type="scientific">Microvirga terrae</name>
    <dbReference type="NCBI Taxonomy" id="2740529"/>
    <lineage>
        <taxon>Bacteria</taxon>
        <taxon>Pseudomonadati</taxon>
        <taxon>Pseudomonadota</taxon>
        <taxon>Alphaproteobacteria</taxon>
        <taxon>Hyphomicrobiales</taxon>
        <taxon>Methylobacteriaceae</taxon>
        <taxon>Microvirga</taxon>
    </lineage>
</organism>
<reference evidence="2" key="1">
    <citation type="submission" date="2022-08" db="EMBL/GenBank/DDBJ databases">
        <title>Microvirga terrae sp. nov., isolated from soil.</title>
        <authorList>
            <person name="Kim K.H."/>
            <person name="Seo Y.L."/>
            <person name="Kim J.M."/>
            <person name="Lee J.K."/>
            <person name="Han D.M."/>
            <person name="Jeon C.O."/>
        </authorList>
    </citation>
    <scope>NUCLEOTIDE SEQUENCE</scope>
    <source>
        <strain evidence="2">R24</strain>
        <plasmid evidence="2">pR24_2</plasmid>
    </source>
</reference>
<dbReference type="InterPro" id="IPR054189">
    <property type="entry name" value="DUF6894"/>
</dbReference>
<name>A0ABY5S0H8_9HYPH</name>
<proteinExistence type="predicted"/>
<evidence type="ECO:0000313" key="3">
    <source>
        <dbReference type="Proteomes" id="UP001017257"/>
    </source>
</evidence>
<dbReference type="EMBL" id="CP102847">
    <property type="protein sequence ID" value="UVF22622.1"/>
    <property type="molecule type" value="Genomic_DNA"/>
</dbReference>
<protein>
    <recommendedName>
        <fullName evidence="1">DUF6894 domain-containing protein</fullName>
    </recommendedName>
</protein>
<dbReference type="Proteomes" id="UP001017257">
    <property type="component" value="Plasmid pR24_2"/>
</dbReference>
<evidence type="ECO:0000259" key="1">
    <source>
        <dbReference type="Pfam" id="PF21834"/>
    </source>
</evidence>
<evidence type="ECO:0000313" key="2">
    <source>
        <dbReference type="EMBL" id="UVF22622.1"/>
    </source>
</evidence>
<feature type="domain" description="DUF6894" evidence="1">
    <location>
        <begin position="4"/>
        <end position="68"/>
    </location>
</feature>
<accession>A0ABY5S0H8</accession>
<dbReference type="Pfam" id="PF21834">
    <property type="entry name" value="DUF6894"/>
    <property type="match status" value="1"/>
</dbReference>